<evidence type="ECO:0000313" key="11">
    <source>
        <dbReference type="EMBL" id="RDE05680.1"/>
    </source>
</evidence>
<feature type="domain" description="Histidine kinase" evidence="10">
    <location>
        <begin position="223"/>
        <end position="427"/>
    </location>
</feature>
<keyword evidence="7 11" id="KW-0418">Kinase</keyword>
<accession>A0A369VWY5</accession>
<dbReference type="Pfam" id="PF02518">
    <property type="entry name" value="HATPase_c"/>
    <property type="match status" value="1"/>
</dbReference>
<evidence type="ECO:0000256" key="1">
    <source>
        <dbReference type="ARBA" id="ARBA00000085"/>
    </source>
</evidence>
<keyword evidence="12" id="KW-1185">Reference proteome</keyword>
<dbReference type="InterPro" id="IPR003594">
    <property type="entry name" value="HATPase_dom"/>
</dbReference>
<keyword evidence="9" id="KW-1133">Transmembrane helix</keyword>
<dbReference type="Gene3D" id="1.10.287.130">
    <property type="match status" value="1"/>
</dbReference>
<dbReference type="InterPro" id="IPR003661">
    <property type="entry name" value="HisK_dim/P_dom"/>
</dbReference>
<dbReference type="Proteomes" id="UP000253918">
    <property type="component" value="Unassembled WGS sequence"/>
</dbReference>
<keyword evidence="6" id="KW-0547">Nucleotide-binding</keyword>
<evidence type="ECO:0000256" key="2">
    <source>
        <dbReference type="ARBA" id="ARBA00004651"/>
    </source>
</evidence>
<dbReference type="PROSITE" id="PS50109">
    <property type="entry name" value="HIS_KIN"/>
    <property type="match status" value="1"/>
</dbReference>
<feature type="transmembrane region" description="Helical" evidence="9">
    <location>
        <begin position="59"/>
        <end position="78"/>
    </location>
</feature>
<feature type="transmembrane region" description="Helical" evidence="9">
    <location>
        <begin position="34"/>
        <end position="53"/>
    </location>
</feature>
<evidence type="ECO:0000256" key="7">
    <source>
        <dbReference type="ARBA" id="ARBA00022777"/>
    </source>
</evidence>
<evidence type="ECO:0000259" key="10">
    <source>
        <dbReference type="PROSITE" id="PS50109"/>
    </source>
</evidence>
<dbReference type="PANTHER" id="PTHR44936:SF10">
    <property type="entry name" value="SENSOR PROTEIN RSTB"/>
    <property type="match status" value="1"/>
</dbReference>
<dbReference type="AlphaFoldDB" id="A0A369VWY5"/>
<name>A0A369VWY5_9SPHN</name>
<evidence type="ECO:0000256" key="8">
    <source>
        <dbReference type="ARBA" id="ARBA00022840"/>
    </source>
</evidence>
<evidence type="ECO:0000256" key="6">
    <source>
        <dbReference type="ARBA" id="ARBA00022741"/>
    </source>
</evidence>
<dbReference type="OrthoDB" id="9785252at2"/>
<comment type="caution">
    <text evidence="11">The sequence shown here is derived from an EMBL/GenBank/DDBJ whole genome shotgun (WGS) entry which is preliminary data.</text>
</comment>
<dbReference type="SUPFAM" id="SSF55874">
    <property type="entry name" value="ATPase domain of HSP90 chaperone/DNA topoisomerase II/histidine kinase"/>
    <property type="match status" value="1"/>
</dbReference>
<sequence length="436" mass="46423">MDKPLLALTRPPDPAGLSEEAAAAADNMRQLIQLRWIAVAGQIAAILAVHYGLSVPLPLPAMLGIAALLAAANLGFMLALPQDRVRNTELVALLIDMAALTGQLYLSGGATNPFIALYLLQVVLGAILLPPCRAAMLMLAASLCYGWLSTCSVPLRLPPSVGNPDALFRLGHWISFVMVGTLLVLFSTRISRNLRARDRHLAELTRRAAEEDGIVRMGLFASGAAHELGTPLGSLSVILADWRRDARFAADSELAGEIAVMEAEVGRCKAIVSDILYSAGEPRGEAMTNVPATDFFREVADAWRVAQPQVPLAFQNKVSGRIVAEPALRQALWNLLDNAAEVSPSGIGLETRHSGAMLRIDVTDDGPGFSRESLDQLGKLYQSSKGAGRGLGLFLASNVARRLGGRLEARNRPEGGAAVTLLLPLMAGTEGQERHG</sequence>
<dbReference type="GO" id="GO:0005524">
    <property type="term" value="F:ATP binding"/>
    <property type="evidence" value="ECO:0007669"/>
    <property type="project" value="UniProtKB-KW"/>
</dbReference>
<evidence type="ECO:0000256" key="5">
    <source>
        <dbReference type="ARBA" id="ARBA00022679"/>
    </source>
</evidence>
<dbReference type="InterPro" id="IPR005467">
    <property type="entry name" value="His_kinase_dom"/>
</dbReference>
<evidence type="ECO:0000256" key="4">
    <source>
        <dbReference type="ARBA" id="ARBA00022475"/>
    </source>
</evidence>
<dbReference type="GO" id="GO:0000155">
    <property type="term" value="F:phosphorelay sensor kinase activity"/>
    <property type="evidence" value="ECO:0007669"/>
    <property type="project" value="InterPro"/>
</dbReference>
<dbReference type="Gene3D" id="3.30.565.10">
    <property type="entry name" value="Histidine kinase-like ATPase, C-terminal domain"/>
    <property type="match status" value="1"/>
</dbReference>
<dbReference type="SMART" id="SM00387">
    <property type="entry name" value="HATPase_c"/>
    <property type="match status" value="1"/>
</dbReference>
<organism evidence="11 12">
    <name type="scientific">Sphingomonas aracearum</name>
    <dbReference type="NCBI Taxonomy" id="2283317"/>
    <lineage>
        <taxon>Bacteria</taxon>
        <taxon>Pseudomonadati</taxon>
        <taxon>Pseudomonadota</taxon>
        <taxon>Alphaproteobacteria</taxon>
        <taxon>Sphingomonadales</taxon>
        <taxon>Sphingomonadaceae</taxon>
        <taxon>Sphingomonas</taxon>
    </lineage>
</organism>
<dbReference type="InterPro" id="IPR050980">
    <property type="entry name" value="2C_sensor_his_kinase"/>
</dbReference>
<keyword evidence="4" id="KW-1003">Cell membrane</keyword>
<proteinExistence type="predicted"/>
<dbReference type="CDD" id="cd00082">
    <property type="entry name" value="HisKA"/>
    <property type="match status" value="1"/>
</dbReference>
<keyword evidence="8" id="KW-0067">ATP-binding</keyword>
<gene>
    <name evidence="11" type="ORF">DVW87_10720</name>
</gene>
<dbReference type="GO" id="GO:0005886">
    <property type="term" value="C:plasma membrane"/>
    <property type="evidence" value="ECO:0007669"/>
    <property type="project" value="UniProtKB-SubCell"/>
</dbReference>
<comment type="catalytic activity">
    <reaction evidence="1">
        <text>ATP + protein L-histidine = ADP + protein N-phospho-L-histidine.</text>
        <dbReference type="EC" id="2.7.13.3"/>
    </reaction>
</comment>
<dbReference type="RefSeq" id="WP_114687749.1">
    <property type="nucleotide sequence ID" value="NZ_QQNB01000002.1"/>
</dbReference>
<dbReference type="InterPro" id="IPR036890">
    <property type="entry name" value="HATPase_C_sf"/>
</dbReference>
<keyword evidence="5" id="KW-0808">Transferase</keyword>
<evidence type="ECO:0000256" key="3">
    <source>
        <dbReference type="ARBA" id="ARBA00012438"/>
    </source>
</evidence>
<feature type="transmembrane region" description="Helical" evidence="9">
    <location>
        <begin position="112"/>
        <end position="129"/>
    </location>
</feature>
<dbReference type="EC" id="2.7.13.3" evidence="3"/>
<dbReference type="EMBL" id="QQNB01000002">
    <property type="protein sequence ID" value="RDE05680.1"/>
    <property type="molecule type" value="Genomic_DNA"/>
</dbReference>
<comment type="subcellular location">
    <subcellularLocation>
        <location evidence="2">Cell membrane</location>
        <topology evidence="2">Multi-pass membrane protein</topology>
    </subcellularLocation>
</comment>
<evidence type="ECO:0000256" key="9">
    <source>
        <dbReference type="SAM" id="Phobius"/>
    </source>
</evidence>
<keyword evidence="9" id="KW-0472">Membrane</keyword>
<evidence type="ECO:0000313" key="12">
    <source>
        <dbReference type="Proteomes" id="UP000253918"/>
    </source>
</evidence>
<protein>
    <recommendedName>
        <fullName evidence="3">histidine kinase</fullName>
        <ecNumber evidence="3">2.7.13.3</ecNumber>
    </recommendedName>
</protein>
<keyword evidence="9" id="KW-0812">Transmembrane</keyword>
<dbReference type="PANTHER" id="PTHR44936">
    <property type="entry name" value="SENSOR PROTEIN CREC"/>
    <property type="match status" value="1"/>
</dbReference>
<feature type="transmembrane region" description="Helical" evidence="9">
    <location>
        <begin position="167"/>
        <end position="187"/>
    </location>
</feature>
<dbReference type="SUPFAM" id="SSF47384">
    <property type="entry name" value="Homodimeric domain of signal transducing histidine kinase"/>
    <property type="match status" value="1"/>
</dbReference>
<reference evidence="11 12" key="1">
    <citation type="submission" date="2018-07" db="EMBL/GenBank/DDBJ databases">
        <title>a novel species of Sphingomonas isolated from the rhizosphere soil of Araceae plant.</title>
        <authorList>
            <person name="Zhiyong W."/>
            <person name="Qinglan Z."/>
            <person name="Zhiwei F."/>
            <person name="Ding X."/>
            <person name="Gejiao W."/>
            <person name="Shixue Z."/>
        </authorList>
    </citation>
    <scope>NUCLEOTIDE SEQUENCE [LARGE SCALE GENOMIC DNA]</scope>
    <source>
        <strain evidence="11 12">WZY 27</strain>
    </source>
</reference>
<dbReference type="InterPro" id="IPR036097">
    <property type="entry name" value="HisK_dim/P_sf"/>
</dbReference>